<sequence>MMERREFLIGTLGLGALGLSGCAPSGPGVVTVVAQGTAGMNPGPDGGDRPLTLQIVQMRSAGAFDGADFFALQNPQGALGGEFIKADQIALTPGAAKTLTIGLDAGTTVIGVIAGFRDPAGKVFRAKASVSATESVTFSVEVSRSGVKLRAA</sequence>
<dbReference type="Pfam" id="PF12790">
    <property type="entry name" value="T6SS-SciN"/>
    <property type="match status" value="1"/>
</dbReference>
<dbReference type="PROSITE" id="PS51257">
    <property type="entry name" value="PROKAR_LIPOPROTEIN"/>
    <property type="match status" value="1"/>
</dbReference>
<organism evidence="1 2">
    <name type="scientific">Tabrizicola piscis</name>
    <dbReference type="NCBI Taxonomy" id="2494374"/>
    <lineage>
        <taxon>Bacteria</taxon>
        <taxon>Pseudomonadati</taxon>
        <taxon>Pseudomonadota</taxon>
        <taxon>Alphaproteobacteria</taxon>
        <taxon>Rhodobacterales</taxon>
        <taxon>Paracoccaceae</taxon>
        <taxon>Tabrizicola</taxon>
    </lineage>
</organism>
<keyword evidence="1" id="KW-0449">Lipoprotein</keyword>
<dbReference type="PANTHER" id="PTHR37625:SF4">
    <property type="entry name" value="OUTER MEMBRANE LIPOPROTEIN"/>
    <property type="match status" value="1"/>
</dbReference>
<dbReference type="KEGG" id="taw:EI545_12590"/>
<evidence type="ECO:0000313" key="2">
    <source>
        <dbReference type="Proteomes" id="UP000282002"/>
    </source>
</evidence>
<dbReference type="RefSeq" id="WP_125325794.1">
    <property type="nucleotide sequence ID" value="NZ_CP034328.1"/>
</dbReference>
<dbReference type="Proteomes" id="UP000282002">
    <property type="component" value="Chromosome"/>
</dbReference>
<dbReference type="InterPro" id="IPR006311">
    <property type="entry name" value="TAT_signal"/>
</dbReference>
<dbReference type="InterPro" id="IPR017734">
    <property type="entry name" value="T6SS_SciN"/>
</dbReference>
<evidence type="ECO:0000313" key="1">
    <source>
        <dbReference type="EMBL" id="AZL59599.1"/>
    </source>
</evidence>
<name>A0A3S8U7U4_9RHOB</name>
<dbReference type="Gene3D" id="2.60.40.4150">
    <property type="entry name" value="Type VI secretion system, lipoprotein SciN"/>
    <property type="match status" value="1"/>
</dbReference>
<dbReference type="NCBIfam" id="TIGR03352">
    <property type="entry name" value="VI_chp_3"/>
    <property type="match status" value="1"/>
</dbReference>
<reference evidence="1 2" key="1">
    <citation type="submission" date="2018-12" db="EMBL/GenBank/DDBJ databases">
        <title>Complete genome sequencing of Tabrizicola sp. K13M18.</title>
        <authorList>
            <person name="Bae J.-W."/>
        </authorList>
    </citation>
    <scope>NUCLEOTIDE SEQUENCE [LARGE SCALE GENOMIC DNA]</scope>
    <source>
        <strain evidence="1 2">K13M18</strain>
    </source>
</reference>
<dbReference type="OrthoDB" id="7724415at2"/>
<dbReference type="AlphaFoldDB" id="A0A3S8U7U4"/>
<dbReference type="InterPro" id="IPR038706">
    <property type="entry name" value="Type_VI_SciN-like_sf"/>
</dbReference>
<dbReference type="PANTHER" id="PTHR37625">
    <property type="entry name" value="OUTER MEMBRANE LIPOPROTEIN-RELATED"/>
    <property type="match status" value="1"/>
</dbReference>
<dbReference type="PROSITE" id="PS51318">
    <property type="entry name" value="TAT"/>
    <property type="match status" value="1"/>
</dbReference>
<proteinExistence type="predicted"/>
<gene>
    <name evidence="1" type="primary">tssJ</name>
    <name evidence="1" type="ORF">EI545_12590</name>
</gene>
<protein>
    <submittedName>
        <fullName evidence="1">Type VI secretion system lipoprotein TssJ</fullName>
    </submittedName>
</protein>
<accession>A0A3S8U7U4</accession>
<dbReference type="EMBL" id="CP034328">
    <property type="protein sequence ID" value="AZL59599.1"/>
    <property type="molecule type" value="Genomic_DNA"/>
</dbReference>
<keyword evidence="2" id="KW-1185">Reference proteome</keyword>